<dbReference type="AlphaFoldDB" id="A0A3C1K8Q7"/>
<dbReference type="Gene3D" id="2.40.33.20">
    <property type="entry name" value="PK beta-barrel domain-like"/>
    <property type="match status" value="1"/>
</dbReference>
<dbReference type="Proteomes" id="UP000257479">
    <property type="component" value="Unassembled WGS sequence"/>
</dbReference>
<protein>
    <submittedName>
        <fullName evidence="3">MOSC domain-containing protein</fullName>
    </submittedName>
</protein>
<name>A0A3C1K8Q7_9MICO</name>
<sequence>MSGDIVHLTTAEIEAGLDHVRASPSDHGTLDLIVQRPDVDARVVLAEAELNVEEGLAGDNWNQRSSSRTEDGGPHPDMQLNIMNARILAHLAGSPERMTLAGDQLIVDLNLSESNLPAWTKLAIGDAVIEITDQPHQGCAKFTQRFGLDAHRFVNSEVGTELHLRGVNARVVTPGTIRQGDTIRKI</sequence>
<accession>A0A3C1K8Q7</accession>
<gene>
    <name evidence="3" type="ORF">DCP95_00600</name>
</gene>
<dbReference type="InterPro" id="IPR052353">
    <property type="entry name" value="Benzoxazolinone_Detox_Enz"/>
</dbReference>
<evidence type="ECO:0000256" key="1">
    <source>
        <dbReference type="SAM" id="MobiDB-lite"/>
    </source>
</evidence>
<organism evidence="3 4">
    <name type="scientific">Microbacterium ginsengisoli</name>
    <dbReference type="NCBI Taxonomy" id="400772"/>
    <lineage>
        <taxon>Bacteria</taxon>
        <taxon>Bacillati</taxon>
        <taxon>Actinomycetota</taxon>
        <taxon>Actinomycetes</taxon>
        <taxon>Micrococcales</taxon>
        <taxon>Microbacteriaceae</taxon>
        <taxon>Microbacterium</taxon>
    </lineage>
</organism>
<dbReference type="EMBL" id="DMNG01000008">
    <property type="protein sequence ID" value="HAN23059.1"/>
    <property type="molecule type" value="Genomic_DNA"/>
</dbReference>
<comment type="caution">
    <text evidence="3">The sequence shown here is derived from an EMBL/GenBank/DDBJ whole genome shotgun (WGS) entry which is preliminary data.</text>
</comment>
<dbReference type="Pfam" id="PF03473">
    <property type="entry name" value="MOSC"/>
    <property type="match status" value="1"/>
</dbReference>
<dbReference type="GO" id="GO:0030170">
    <property type="term" value="F:pyridoxal phosphate binding"/>
    <property type="evidence" value="ECO:0007669"/>
    <property type="project" value="InterPro"/>
</dbReference>
<dbReference type="PANTHER" id="PTHR30212">
    <property type="entry name" value="PROTEIN YIIM"/>
    <property type="match status" value="1"/>
</dbReference>
<dbReference type="PROSITE" id="PS51340">
    <property type="entry name" value="MOSC"/>
    <property type="match status" value="1"/>
</dbReference>
<evidence type="ECO:0000313" key="3">
    <source>
        <dbReference type="EMBL" id="HAN23059.1"/>
    </source>
</evidence>
<dbReference type="PANTHER" id="PTHR30212:SF2">
    <property type="entry name" value="PROTEIN YIIM"/>
    <property type="match status" value="1"/>
</dbReference>
<dbReference type="GO" id="GO:0030151">
    <property type="term" value="F:molybdenum ion binding"/>
    <property type="evidence" value="ECO:0007669"/>
    <property type="project" value="InterPro"/>
</dbReference>
<dbReference type="GO" id="GO:0003824">
    <property type="term" value="F:catalytic activity"/>
    <property type="evidence" value="ECO:0007669"/>
    <property type="project" value="InterPro"/>
</dbReference>
<reference evidence="3 4" key="1">
    <citation type="journal article" date="2018" name="Nat. Biotechnol.">
        <title>A standardized bacterial taxonomy based on genome phylogeny substantially revises the tree of life.</title>
        <authorList>
            <person name="Parks D.H."/>
            <person name="Chuvochina M."/>
            <person name="Waite D.W."/>
            <person name="Rinke C."/>
            <person name="Skarshewski A."/>
            <person name="Chaumeil P.A."/>
            <person name="Hugenholtz P."/>
        </authorList>
    </citation>
    <scope>NUCLEOTIDE SEQUENCE [LARGE SCALE GENOMIC DNA]</scope>
    <source>
        <strain evidence="3">UBA9152</strain>
    </source>
</reference>
<proteinExistence type="predicted"/>
<evidence type="ECO:0000313" key="4">
    <source>
        <dbReference type="Proteomes" id="UP000257479"/>
    </source>
</evidence>
<dbReference type="SUPFAM" id="SSF50800">
    <property type="entry name" value="PK beta-barrel domain-like"/>
    <property type="match status" value="1"/>
</dbReference>
<feature type="region of interest" description="Disordered" evidence="1">
    <location>
        <begin position="56"/>
        <end position="77"/>
    </location>
</feature>
<dbReference type="InterPro" id="IPR011037">
    <property type="entry name" value="Pyrv_Knase-like_insert_dom_sf"/>
</dbReference>
<evidence type="ECO:0000259" key="2">
    <source>
        <dbReference type="PROSITE" id="PS51340"/>
    </source>
</evidence>
<feature type="domain" description="MOSC" evidence="2">
    <location>
        <begin position="42"/>
        <end position="186"/>
    </location>
</feature>
<dbReference type="InterPro" id="IPR005302">
    <property type="entry name" value="MoCF_Sase_C"/>
</dbReference>